<evidence type="ECO:0000313" key="2">
    <source>
        <dbReference type="EMBL" id="RZB32748.1"/>
    </source>
</evidence>
<name>A0A8B3S7A6_9EURY</name>
<reference evidence="3" key="1">
    <citation type="submission" date="2019-01" db="EMBL/GenBank/DDBJ databases">
        <title>Anaerobic oxidation of ethane by archaea from a marine hydrocarbon seep.</title>
        <authorList>
            <person name="Musat F."/>
        </authorList>
    </citation>
    <scope>NUCLEOTIDE SEQUENCE [LARGE SCALE GENOMIC DNA]</scope>
</reference>
<feature type="compositionally biased region" description="Basic and acidic residues" evidence="1">
    <location>
        <begin position="1"/>
        <end position="23"/>
    </location>
</feature>
<accession>A0A8B3S7A6</accession>
<feature type="region of interest" description="Disordered" evidence="1">
    <location>
        <begin position="1"/>
        <end position="37"/>
    </location>
</feature>
<dbReference type="Proteomes" id="UP000291831">
    <property type="component" value="Unassembled WGS sequence"/>
</dbReference>
<gene>
    <name evidence="2" type="ORF">AEth_00426</name>
</gene>
<comment type="caution">
    <text evidence="2">The sequence shown here is derived from an EMBL/GenBank/DDBJ whole genome shotgun (WGS) entry which is preliminary data.</text>
</comment>
<evidence type="ECO:0000313" key="3">
    <source>
        <dbReference type="Proteomes" id="UP000291831"/>
    </source>
</evidence>
<dbReference type="EMBL" id="RPGO01000005">
    <property type="protein sequence ID" value="RZB32748.1"/>
    <property type="molecule type" value="Genomic_DNA"/>
</dbReference>
<proteinExistence type="predicted"/>
<evidence type="ECO:0000256" key="1">
    <source>
        <dbReference type="SAM" id="MobiDB-lite"/>
    </source>
</evidence>
<sequence length="50" mass="5763">MLDKFADLKRRLESNRGKERDASSVEQEVSSVEQEVSGIIRKDLESNNRI</sequence>
<feature type="compositionally biased region" description="Low complexity" evidence="1">
    <location>
        <begin position="24"/>
        <end position="37"/>
    </location>
</feature>
<organism evidence="2 3">
    <name type="scientific">Candidatus Argoarchaeum ethanivorans</name>
    <dbReference type="NCBI Taxonomy" id="2608793"/>
    <lineage>
        <taxon>Archaea</taxon>
        <taxon>Methanobacteriati</taxon>
        <taxon>Methanobacteriota</taxon>
        <taxon>Stenosarchaea group</taxon>
        <taxon>Methanomicrobia</taxon>
        <taxon>Methanosarcinales</taxon>
        <taxon>Methanosarcinales incertae sedis</taxon>
        <taxon>GOM Arc I cluster</taxon>
        <taxon>Candidatus Argoarchaeum</taxon>
    </lineage>
</organism>
<dbReference type="AlphaFoldDB" id="A0A8B3S7A6"/>
<protein>
    <submittedName>
        <fullName evidence="2">Uncharacterized protein</fullName>
    </submittedName>
</protein>